<feature type="transmembrane region" description="Helical" evidence="1">
    <location>
        <begin position="24"/>
        <end position="44"/>
    </location>
</feature>
<comment type="caution">
    <text evidence="2">The sequence shown here is derived from an EMBL/GenBank/DDBJ whole genome shotgun (WGS) entry which is preliminary data.</text>
</comment>
<evidence type="ECO:0000313" key="3">
    <source>
        <dbReference type="Proteomes" id="UP000320042"/>
    </source>
</evidence>
<accession>A0A563UEY0</accession>
<dbReference type="OrthoDB" id="7408546at2"/>
<feature type="transmembrane region" description="Helical" evidence="1">
    <location>
        <begin position="81"/>
        <end position="98"/>
    </location>
</feature>
<keyword evidence="1" id="KW-0812">Transmembrane</keyword>
<gene>
    <name evidence="2" type="ORF">FPZ43_08670</name>
</gene>
<feature type="transmembrane region" description="Helical" evidence="1">
    <location>
        <begin position="56"/>
        <end position="75"/>
    </location>
</feature>
<evidence type="ECO:0000256" key="1">
    <source>
        <dbReference type="SAM" id="Phobius"/>
    </source>
</evidence>
<keyword evidence="3" id="KW-1185">Reference proteome</keyword>
<evidence type="ECO:0000313" key="2">
    <source>
        <dbReference type="EMBL" id="TWR29914.1"/>
    </source>
</evidence>
<dbReference type="Proteomes" id="UP000320042">
    <property type="component" value="Unassembled WGS sequence"/>
</dbReference>
<name>A0A563UEY0_9SPHI</name>
<keyword evidence="1" id="KW-1133">Transmembrane helix</keyword>
<dbReference type="RefSeq" id="WP_146381470.1">
    <property type="nucleotide sequence ID" value="NZ_VOEJ01000003.1"/>
</dbReference>
<sequence length="111" mass="12745">MNEFLTQFKDYVIALGEKHQVDPLLLGSLYLVSKVSMVCFLGWAARRFSLKRPITLQLLLASVSFSIPYLYLLIVGRNLPFWIYIFIVLMFVYGAYTIRKKLMTKTTGAGL</sequence>
<keyword evidence="1" id="KW-0472">Membrane</keyword>
<dbReference type="AlphaFoldDB" id="A0A563UEY0"/>
<reference evidence="2 3" key="1">
    <citation type="submission" date="2019-07" db="EMBL/GenBank/DDBJ databases">
        <authorList>
            <person name="Kim J."/>
        </authorList>
    </citation>
    <scope>NUCLEOTIDE SEQUENCE [LARGE SCALE GENOMIC DNA]</scope>
    <source>
        <strain evidence="3">dk17</strain>
    </source>
</reference>
<protein>
    <submittedName>
        <fullName evidence="2">Uncharacterized protein</fullName>
    </submittedName>
</protein>
<dbReference type="EMBL" id="VOEJ01000003">
    <property type="protein sequence ID" value="TWR29914.1"/>
    <property type="molecule type" value="Genomic_DNA"/>
</dbReference>
<organism evidence="2 3">
    <name type="scientific">Mucilaginibacter pallidiroseus</name>
    <dbReference type="NCBI Taxonomy" id="2599295"/>
    <lineage>
        <taxon>Bacteria</taxon>
        <taxon>Pseudomonadati</taxon>
        <taxon>Bacteroidota</taxon>
        <taxon>Sphingobacteriia</taxon>
        <taxon>Sphingobacteriales</taxon>
        <taxon>Sphingobacteriaceae</taxon>
        <taxon>Mucilaginibacter</taxon>
    </lineage>
</organism>
<proteinExistence type="predicted"/>